<name>A0A5C3LP94_9AGAR</name>
<gene>
    <name evidence="1" type="ORF">BDQ12DRAFT_690147</name>
</gene>
<dbReference type="Proteomes" id="UP000308652">
    <property type="component" value="Unassembled WGS sequence"/>
</dbReference>
<reference evidence="1 2" key="1">
    <citation type="journal article" date="2019" name="Nat. Ecol. Evol.">
        <title>Megaphylogeny resolves global patterns of mushroom evolution.</title>
        <authorList>
            <person name="Varga T."/>
            <person name="Krizsan K."/>
            <person name="Foldi C."/>
            <person name="Dima B."/>
            <person name="Sanchez-Garcia M."/>
            <person name="Sanchez-Ramirez S."/>
            <person name="Szollosi G.J."/>
            <person name="Szarkandi J.G."/>
            <person name="Papp V."/>
            <person name="Albert L."/>
            <person name="Andreopoulos W."/>
            <person name="Angelini C."/>
            <person name="Antonin V."/>
            <person name="Barry K.W."/>
            <person name="Bougher N.L."/>
            <person name="Buchanan P."/>
            <person name="Buyck B."/>
            <person name="Bense V."/>
            <person name="Catcheside P."/>
            <person name="Chovatia M."/>
            <person name="Cooper J."/>
            <person name="Damon W."/>
            <person name="Desjardin D."/>
            <person name="Finy P."/>
            <person name="Geml J."/>
            <person name="Haridas S."/>
            <person name="Hughes K."/>
            <person name="Justo A."/>
            <person name="Karasinski D."/>
            <person name="Kautmanova I."/>
            <person name="Kiss B."/>
            <person name="Kocsube S."/>
            <person name="Kotiranta H."/>
            <person name="LaButti K.M."/>
            <person name="Lechner B.E."/>
            <person name="Liimatainen K."/>
            <person name="Lipzen A."/>
            <person name="Lukacs Z."/>
            <person name="Mihaltcheva S."/>
            <person name="Morgado L.N."/>
            <person name="Niskanen T."/>
            <person name="Noordeloos M.E."/>
            <person name="Ohm R.A."/>
            <person name="Ortiz-Santana B."/>
            <person name="Ovrebo C."/>
            <person name="Racz N."/>
            <person name="Riley R."/>
            <person name="Savchenko A."/>
            <person name="Shiryaev A."/>
            <person name="Soop K."/>
            <person name="Spirin V."/>
            <person name="Szebenyi C."/>
            <person name="Tomsovsky M."/>
            <person name="Tulloss R.E."/>
            <person name="Uehling J."/>
            <person name="Grigoriev I.V."/>
            <person name="Vagvolgyi C."/>
            <person name="Papp T."/>
            <person name="Martin F.M."/>
            <person name="Miettinen O."/>
            <person name="Hibbett D.S."/>
            <person name="Nagy L.G."/>
        </authorList>
    </citation>
    <scope>NUCLEOTIDE SEQUENCE [LARGE SCALE GENOMIC DNA]</scope>
    <source>
        <strain evidence="1 2">CBS 166.37</strain>
    </source>
</reference>
<dbReference type="AlphaFoldDB" id="A0A5C3LP94"/>
<proteinExistence type="predicted"/>
<protein>
    <submittedName>
        <fullName evidence="1">Uncharacterized protein</fullName>
    </submittedName>
</protein>
<dbReference type="EMBL" id="ML213636">
    <property type="protein sequence ID" value="TFK34103.1"/>
    <property type="molecule type" value="Genomic_DNA"/>
</dbReference>
<evidence type="ECO:0000313" key="2">
    <source>
        <dbReference type="Proteomes" id="UP000308652"/>
    </source>
</evidence>
<organism evidence="1 2">
    <name type="scientific">Crucibulum laeve</name>
    <dbReference type="NCBI Taxonomy" id="68775"/>
    <lineage>
        <taxon>Eukaryota</taxon>
        <taxon>Fungi</taxon>
        <taxon>Dikarya</taxon>
        <taxon>Basidiomycota</taxon>
        <taxon>Agaricomycotina</taxon>
        <taxon>Agaricomycetes</taxon>
        <taxon>Agaricomycetidae</taxon>
        <taxon>Agaricales</taxon>
        <taxon>Agaricineae</taxon>
        <taxon>Nidulariaceae</taxon>
        <taxon>Crucibulum</taxon>
    </lineage>
</organism>
<sequence>MDVLALMLWASGPRVAVGGQRRCALAGIIYVNPIRVLSDTNSCSHPYLHRTSPLSPPLRVFTSGVGLAAHLMMLVL</sequence>
<accession>A0A5C3LP94</accession>
<keyword evidence="2" id="KW-1185">Reference proteome</keyword>
<evidence type="ECO:0000313" key="1">
    <source>
        <dbReference type="EMBL" id="TFK34103.1"/>
    </source>
</evidence>